<evidence type="ECO:0000256" key="8">
    <source>
        <dbReference type="SAM" id="MobiDB-lite"/>
    </source>
</evidence>
<evidence type="ECO:0000256" key="1">
    <source>
        <dbReference type="ARBA" id="ARBA00004123"/>
    </source>
</evidence>
<comment type="subcellular location">
    <subcellularLocation>
        <location evidence="1">Nucleus</location>
    </subcellularLocation>
</comment>
<protein>
    <recommendedName>
        <fullName evidence="9">C2H2-type domain-containing protein</fullName>
    </recommendedName>
</protein>
<dbReference type="PROSITE" id="PS50157">
    <property type="entry name" value="ZINC_FINGER_C2H2_2"/>
    <property type="match status" value="1"/>
</dbReference>
<sequence>MAAAAFLSYPCFLHPFRVNVDHMAGSRTIRRSLDGGARRPSYYLYRYGSSAFFLPLSSFNRFYDQTDEKYSVEVSPRLLSILPSPLKSENYAFPGHYTSPNYHARYDGNMSQIGNDFSARSHVESRHDRPQTPGLMKEPGSSQTNTSLPLLTPPPFSTDYSFHRLNDTTGISPVMERVNLGFESKPLAYHDCAGTSPSKGCTVQEEVPRTLFHTAPYRLDDIKPELPFLHQFSEIGGSYPFFEPGQTFPPADMAGTTSDSGFTFPGRQSDYGFVTGPGVTRSPSGFDLSNDIFSPEYFSTVPRQLSGNVGNSFLSCRGPSSLPDMGHTMFEQHAERFSALHLQMPDEGVIKTEGASVAHRNAVDRRRWRPRKYICDICGDGVTSMQNLKNHINSHKQVHPYKCSHCPEKRYRHTRSLNRHMKKEHQSNGQEKE</sequence>
<evidence type="ECO:0000256" key="3">
    <source>
        <dbReference type="ARBA" id="ARBA00022737"/>
    </source>
</evidence>
<feature type="domain" description="C2H2-type" evidence="9">
    <location>
        <begin position="373"/>
        <end position="400"/>
    </location>
</feature>
<comment type="caution">
    <text evidence="10">The sequence shown here is derived from an EMBL/GenBank/DDBJ whole genome shotgun (WGS) entry which is preliminary data.</text>
</comment>
<proteinExistence type="predicted"/>
<evidence type="ECO:0000259" key="9">
    <source>
        <dbReference type="PROSITE" id="PS50157"/>
    </source>
</evidence>
<dbReference type="InterPro" id="IPR050331">
    <property type="entry name" value="Zinc_finger"/>
</dbReference>
<keyword evidence="6" id="KW-0539">Nucleus</keyword>
<name>A0A8H7F0Z5_AGABI</name>
<evidence type="ECO:0000256" key="6">
    <source>
        <dbReference type="ARBA" id="ARBA00023242"/>
    </source>
</evidence>
<dbReference type="GO" id="GO:0008270">
    <property type="term" value="F:zinc ion binding"/>
    <property type="evidence" value="ECO:0007669"/>
    <property type="project" value="UniProtKB-KW"/>
</dbReference>
<reference evidence="10 11" key="1">
    <citation type="journal article" name="Sci. Rep.">
        <title>Telomere-to-telomere assembled and centromere annotated genomes of the two main subspecies of the button mushroom Agaricus bisporus reveal especially polymorphic chromosome ends.</title>
        <authorList>
            <person name="Sonnenberg A.S.M."/>
            <person name="Sedaghat-Telgerd N."/>
            <person name="Lavrijssen B."/>
            <person name="Ohm R.A."/>
            <person name="Hendrickx P.M."/>
            <person name="Scholtmeijer K."/>
            <person name="Baars J.J.P."/>
            <person name="van Peer A."/>
        </authorList>
    </citation>
    <scope>NUCLEOTIDE SEQUENCE [LARGE SCALE GENOMIC DNA]</scope>
    <source>
        <strain evidence="10 11">H119_p4</strain>
    </source>
</reference>
<keyword evidence="2" id="KW-0479">Metal-binding</keyword>
<evidence type="ECO:0000256" key="4">
    <source>
        <dbReference type="ARBA" id="ARBA00022771"/>
    </source>
</evidence>
<feature type="region of interest" description="Disordered" evidence="8">
    <location>
        <begin position="119"/>
        <end position="149"/>
    </location>
</feature>
<dbReference type="PANTHER" id="PTHR16515">
    <property type="entry name" value="PR DOMAIN ZINC FINGER PROTEIN"/>
    <property type="match status" value="1"/>
</dbReference>
<evidence type="ECO:0000313" key="10">
    <source>
        <dbReference type="EMBL" id="KAF7771638.1"/>
    </source>
</evidence>
<dbReference type="GO" id="GO:0005634">
    <property type="term" value="C:nucleus"/>
    <property type="evidence" value="ECO:0007669"/>
    <property type="project" value="UniProtKB-SubCell"/>
</dbReference>
<dbReference type="InterPro" id="IPR036236">
    <property type="entry name" value="Znf_C2H2_sf"/>
</dbReference>
<keyword evidence="3" id="KW-0677">Repeat</keyword>
<evidence type="ECO:0000256" key="7">
    <source>
        <dbReference type="PROSITE-ProRule" id="PRU00042"/>
    </source>
</evidence>
<dbReference type="PANTHER" id="PTHR16515:SF49">
    <property type="entry name" value="GASTRULA ZINC FINGER PROTEIN XLCGF49.1-LIKE-RELATED"/>
    <property type="match status" value="1"/>
</dbReference>
<dbReference type="GO" id="GO:0010468">
    <property type="term" value="P:regulation of gene expression"/>
    <property type="evidence" value="ECO:0007669"/>
    <property type="project" value="TreeGrafter"/>
</dbReference>
<dbReference type="SUPFAM" id="SSF57667">
    <property type="entry name" value="beta-beta-alpha zinc fingers"/>
    <property type="match status" value="1"/>
</dbReference>
<dbReference type="Gene3D" id="3.30.160.60">
    <property type="entry name" value="Classic Zinc Finger"/>
    <property type="match status" value="1"/>
</dbReference>
<evidence type="ECO:0000256" key="5">
    <source>
        <dbReference type="ARBA" id="ARBA00022833"/>
    </source>
</evidence>
<feature type="compositionally biased region" description="Basic and acidic residues" evidence="8">
    <location>
        <begin position="119"/>
        <end position="130"/>
    </location>
</feature>
<dbReference type="InterPro" id="IPR013087">
    <property type="entry name" value="Znf_C2H2_type"/>
</dbReference>
<dbReference type="EMBL" id="JABXXO010000008">
    <property type="protein sequence ID" value="KAF7771638.1"/>
    <property type="molecule type" value="Genomic_DNA"/>
</dbReference>
<gene>
    <name evidence="10" type="ORF">Agabi119p4_5949</name>
</gene>
<organism evidence="10 11">
    <name type="scientific">Agaricus bisporus var. burnettii</name>
    <dbReference type="NCBI Taxonomy" id="192524"/>
    <lineage>
        <taxon>Eukaryota</taxon>
        <taxon>Fungi</taxon>
        <taxon>Dikarya</taxon>
        <taxon>Basidiomycota</taxon>
        <taxon>Agaricomycotina</taxon>
        <taxon>Agaricomycetes</taxon>
        <taxon>Agaricomycetidae</taxon>
        <taxon>Agaricales</taxon>
        <taxon>Agaricineae</taxon>
        <taxon>Agaricaceae</taxon>
        <taxon>Agaricus</taxon>
    </lineage>
</organism>
<dbReference type="Proteomes" id="UP000629468">
    <property type="component" value="Unassembled WGS sequence"/>
</dbReference>
<evidence type="ECO:0000256" key="2">
    <source>
        <dbReference type="ARBA" id="ARBA00022723"/>
    </source>
</evidence>
<dbReference type="SMART" id="SM00355">
    <property type="entry name" value="ZnF_C2H2"/>
    <property type="match status" value="2"/>
</dbReference>
<evidence type="ECO:0000313" key="11">
    <source>
        <dbReference type="Proteomes" id="UP000629468"/>
    </source>
</evidence>
<dbReference type="AlphaFoldDB" id="A0A8H7F0Z5"/>
<keyword evidence="5" id="KW-0862">Zinc</keyword>
<dbReference type="PROSITE" id="PS00028">
    <property type="entry name" value="ZINC_FINGER_C2H2_1"/>
    <property type="match status" value="1"/>
</dbReference>
<keyword evidence="4 7" id="KW-0863">Zinc-finger</keyword>
<accession>A0A8H7F0Z5</accession>